<sequence length="897" mass="103998">MNDDEIFSNIEKLSKYSTFQIKNFPKSINQKIYNVYMKNLRLSRGTFHMEMLIAALNYNSDNPNDTLFIVPPIMEFFKDIFSEPLKMMQCYPAMFNQKIVNLIGHIYLKPSEFAKIVFNFFKNDSSHLLLFAYTTFPSIFDMFIGEEFCQCALEFLLTILDLAKAMETEIIENLKKQRSGKLEKINWNQIVLTFFPSKICDAFISSFFCGAPGFYETFWTNLSQRLFKYNKKPPFKHLFDATLNSLNDALPYLTKYHIAAITKYSSTLPQRCTKFFTEKLILQPFLRESVSSTLFSSANMNNAYIDFLNELMSPIRLAYAEQLLNMVIINKKFLSITPKMQPSNIWSHGLPLILNDNDIFTLYKMMQYSKTFTFTYTTNDIVFSEDYRPIIIDIYPSFLKQKKVDTEIMKGLFGRHPPSFSFKQNNNSNSNNQNSNNINNNQNAKNDIHTNNTQNDGNSNNNHADSENLHTSNNPDINNNETQNNNNNNNNNQDLSQTNIKENQNNKIFLTPNRNQKNFSQKNKEIEQNLSIIDDSIDSQTTEGTIVVTENFPENYISRWGHLKTYVNNKIGADIATFYTSPTSNSFFRDTRFKRYAGYQILNEFSNSFDSIEQTILLYEHHASLKEIGDLISLHNITLYHHLSVDFFKKRIHTHVDLYPTLREFFLSETKSSKRLLLVQSPSSSSSNLVVESLSKSPISTIYHKNTASASSKRITFPGKVCFEISCVALDCTHFHCSSKMKEAQIMFMKLLNSWMEKEWPEQSRICHFNNKIKYVLDASTLLGQLNSVGLGKKLKIILNFQRRLQVILGRYWDKDWSIIFNYAIYAASAPIVFAVFLTLHHFIFTDNDVVAGWGKSIHSTWGLFSAGMWYVMKRNPSFCSFCSNIDECKQLFMLDK</sequence>
<evidence type="ECO:0000313" key="3">
    <source>
        <dbReference type="EMBL" id="KAK8890080.1"/>
    </source>
</evidence>
<name>A0ABR2KG24_9EUKA</name>
<evidence type="ECO:0000256" key="2">
    <source>
        <dbReference type="SAM" id="Phobius"/>
    </source>
</evidence>
<feature type="compositionally biased region" description="Low complexity" evidence="1">
    <location>
        <begin position="473"/>
        <end position="492"/>
    </location>
</feature>
<reference evidence="3 4" key="1">
    <citation type="submission" date="2024-04" db="EMBL/GenBank/DDBJ databases">
        <title>Tritrichomonas musculus Genome.</title>
        <authorList>
            <person name="Alves-Ferreira E."/>
            <person name="Grigg M."/>
            <person name="Lorenzi H."/>
            <person name="Galac M."/>
        </authorList>
    </citation>
    <scope>NUCLEOTIDE SEQUENCE [LARGE SCALE GENOMIC DNA]</scope>
    <source>
        <strain evidence="3 4">EAF2021</strain>
    </source>
</reference>
<feature type="compositionally biased region" description="Low complexity" evidence="1">
    <location>
        <begin position="424"/>
        <end position="443"/>
    </location>
</feature>
<proteinExistence type="predicted"/>
<keyword evidence="4" id="KW-1185">Reference proteome</keyword>
<dbReference type="Proteomes" id="UP001470230">
    <property type="component" value="Unassembled WGS sequence"/>
</dbReference>
<keyword evidence="2" id="KW-1133">Transmembrane helix</keyword>
<accession>A0ABR2KG24</accession>
<keyword evidence="2" id="KW-0472">Membrane</keyword>
<comment type="caution">
    <text evidence="3">The sequence shown here is derived from an EMBL/GenBank/DDBJ whole genome shotgun (WGS) entry which is preliminary data.</text>
</comment>
<protein>
    <submittedName>
        <fullName evidence="3">Uncharacterized protein</fullName>
    </submittedName>
</protein>
<gene>
    <name evidence="3" type="ORF">M9Y10_034839</name>
</gene>
<dbReference type="EMBL" id="JAPFFF010000005">
    <property type="protein sequence ID" value="KAK8890080.1"/>
    <property type="molecule type" value="Genomic_DNA"/>
</dbReference>
<evidence type="ECO:0000256" key="1">
    <source>
        <dbReference type="SAM" id="MobiDB-lite"/>
    </source>
</evidence>
<organism evidence="3 4">
    <name type="scientific">Tritrichomonas musculus</name>
    <dbReference type="NCBI Taxonomy" id="1915356"/>
    <lineage>
        <taxon>Eukaryota</taxon>
        <taxon>Metamonada</taxon>
        <taxon>Parabasalia</taxon>
        <taxon>Tritrichomonadida</taxon>
        <taxon>Tritrichomonadidae</taxon>
        <taxon>Tritrichomonas</taxon>
    </lineage>
</organism>
<evidence type="ECO:0000313" key="4">
    <source>
        <dbReference type="Proteomes" id="UP001470230"/>
    </source>
</evidence>
<feature type="transmembrane region" description="Helical" evidence="2">
    <location>
        <begin position="820"/>
        <end position="845"/>
    </location>
</feature>
<keyword evidence="2" id="KW-0812">Transmembrane</keyword>
<feature type="transmembrane region" description="Helical" evidence="2">
    <location>
        <begin position="851"/>
        <end position="872"/>
    </location>
</feature>
<feature type="region of interest" description="Disordered" evidence="1">
    <location>
        <begin position="417"/>
        <end position="497"/>
    </location>
</feature>
<feature type="compositionally biased region" description="Low complexity" evidence="1">
    <location>
        <begin position="451"/>
        <end position="462"/>
    </location>
</feature>